<dbReference type="InterPro" id="IPR000792">
    <property type="entry name" value="Tscrpt_reg_LuxR_C"/>
</dbReference>
<dbReference type="SMART" id="SM00421">
    <property type="entry name" value="HTH_LUXR"/>
    <property type="match status" value="1"/>
</dbReference>
<dbReference type="PROSITE" id="PS00622">
    <property type="entry name" value="HTH_LUXR_1"/>
    <property type="match status" value="1"/>
</dbReference>
<evidence type="ECO:0000313" key="6">
    <source>
        <dbReference type="Proteomes" id="UP000568380"/>
    </source>
</evidence>
<dbReference type="CDD" id="cd06170">
    <property type="entry name" value="LuxR_C_like"/>
    <property type="match status" value="1"/>
</dbReference>
<dbReference type="InterPro" id="IPR036388">
    <property type="entry name" value="WH-like_DNA-bd_sf"/>
</dbReference>
<dbReference type="AlphaFoldDB" id="A0A7W8A908"/>
<accession>A0A7W8A908</accession>
<keyword evidence="6" id="KW-1185">Reference proteome</keyword>
<keyword evidence="2 5" id="KW-0238">DNA-binding</keyword>
<comment type="caution">
    <text evidence="5">The sequence shown here is derived from an EMBL/GenBank/DDBJ whole genome shotgun (WGS) entry which is preliminary data.</text>
</comment>
<feature type="domain" description="HTH luxR-type" evidence="4">
    <location>
        <begin position="429"/>
        <end position="491"/>
    </location>
</feature>
<dbReference type="InterPro" id="IPR016032">
    <property type="entry name" value="Sig_transdc_resp-reg_C-effctor"/>
</dbReference>
<organism evidence="5 6">
    <name type="scientific">Nonomuraea endophytica</name>
    <dbReference type="NCBI Taxonomy" id="714136"/>
    <lineage>
        <taxon>Bacteria</taxon>
        <taxon>Bacillati</taxon>
        <taxon>Actinomycetota</taxon>
        <taxon>Actinomycetes</taxon>
        <taxon>Streptosporangiales</taxon>
        <taxon>Streptosporangiaceae</taxon>
        <taxon>Nonomuraea</taxon>
    </lineage>
</organism>
<dbReference type="SUPFAM" id="SSF46894">
    <property type="entry name" value="C-terminal effector domain of the bipartite response regulators"/>
    <property type="match status" value="1"/>
</dbReference>
<dbReference type="Pfam" id="PF00196">
    <property type="entry name" value="GerE"/>
    <property type="match status" value="1"/>
</dbReference>
<keyword evidence="3" id="KW-0804">Transcription</keyword>
<evidence type="ECO:0000256" key="3">
    <source>
        <dbReference type="ARBA" id="ARBA00023163"/>
    </source>
</evidence>
<evidence type="ECO:0000259" key="4">
    <source>
        <dbReference type="PROSITE" id="PS50043"/>
    </source>
</evidence>
<evidence type="ECO:0000313" key="5">
    <source>
        <dbReference type="EMBL" id="MBB5081839.1"/>
    </source>
</evidence>
<dbReference type="PROSITE" id="PS50043">
    <property type="entry name" value="HTH_LUXR_2"/>
    <property type="match status" value="1"/>
</dbReference>
<dbReference type="PANTHER" id="PTHR44688:SF16">
    <property type="entry name" value="DNA-BINDING TRANSCRIPTIONAL ACTIVATOR DEVR_DOSR"/>
    <property type="match status" value="1"/>
</dbReference>
<proteinExistence type="predicted"/>
<dbReference type="RefSeq" id="WP_184969498.1">
    <property type="nucleotide sequence ID" value="NZ_JACHIN010000011.1"/>
</dbReference>
<dbReference type="GO" id="GO:0003677">
    <property type="term" value="F:DNA binding"/>
    <property type="evidence" value="ECO:0007669"/>
    <property type="project" value="UniProtKB-KW"/>
</dbReference>
<dbReference type="PRINTS" id="PR00038">
    <property type="entry name" value="HTHLUXR"/>
</dbReference>
<dbReference type="Gene3D" id="1.10.10.10">
    <property type="entry name" value="Winged helix-like DNA-binding domain superfamily/Winged helix DNA-binding domain"/>
    <property type="match status" value="1"/>
</dbReference>
<gene>
    <name evidence="5" type="ORF">HNR40_007334</name>
</gene>
<protein>
    <submittedName>
        <fullName evidence="5">DNA-binding CsgD family transcriptional regulator</fullName>
    </submittedName>
</protein>
<dbReference type="Proteomes" id="UP000568380">
    <property type="component" value="Unassembled WGS sequence"/>
</dbReference>
<evidence type="ECO:0000256" key="2">
    <source>
        <dbReference type="ARBA" id="ARBA00023125"/>
    </source>
</evidence>
<name>A0A7W8A908_9ACTN</name>
<keyword evidence="1" id="KW-0805">Transcription regulation</keyword>
<reference evidence="5 6" key="1">
    <citation type="submission" date="2020-08" db="EMBL/GenBank/DDBJ databases">
        <title>Genomic Encyclopedia of Type Strains, Phase IV (KMG-IV): sequencing the most valuable type-strain genomes for metagenomic binning, comparative biology and taxonomic classification.</title>
        <authorList>
            <person name="Goeker M."/>
        </authorList>
    </citation>
    <scope>NUCLEOTIDE SEQUENCE [LARGE SCALE GENOMIC DNA]</scope>
    <source>
        <strain evidence="5 6">DSM 45385</strain>
    </source>
</reference>
<dbReference type="PANTHER" id="PTHR44688">
    <property type="entry name" value="DNA-BINDING TRANSCRIPTIONAL ACTIVATOR DEVR_DOSR"/>
    <property type="match status" value="1"/>
</dbReference>
<sequence length="491" mass="53472">MNVMDSRVAVGRTAARRLSRYSSGDYDAPARLLRRIFDEVCLDEKTSARVAHLIDEWFDTRRAAVDSRSVKMLLWRGRVDEAVSVIAEGPGSWLDSAAWIRFWYPDLGVPPSGGQVEVVTGLEGLDVLNALLGEHDERAAVRHAQQVLRHCPMGEGALESLTSALITLVYAGRADLAARWCVPLLEQTTTHCDPAWLGVFAAIQAEIHVRQGDPAQAERCAHAALTHLSLREWGVALSFPLASMVSAKLALDKPEEAARYLAVPVPEATFQTPAGLHYRYARGEYALATGAPRAALDDFAACGDAMARWGLDLPGIVPWRLGAARSYVDLGRPERACELVADHLALLPPGPSKGRGAALTLRAAASPVQARQALLEEAVEIFQVVRDQAGLAGALKALASVNSQLGQAHRARLFERRALTIERPGLDAEPGARELLSDAERRVATLAAQGYTNRRIAEKLYVSVSTVEQHLTHIYRKLGISRRLDLPARLD</sequence>
<dbReference type="EMBL" id="JACHIN010000011">
    <property type="protein sequence ID" value="MBB5081839.1"/>
    <property type="molecule type" value="Genomic_DNA"/>
</dbReference>
<evidence type="ECO:0000256" key="1">
    <source>
        <dbReference type="ARBA" id="ARBA00023015"/>
    </source>
</evidence>
<dbReference type="GO" id="GO:0006355">
    <property type="term" value="P:regulation of DNA-templated transcription"/>
    <property type="evidence" value="ECO:0007669"/>
    <property type="project" value="InterPro"/>
</dbReference>